<dbReference type="InterPro" id="IPR038523">
    <property type="entry name" value="AmiSUreI_transpt_sf"/>
</dbReference>
<keyword evidence="6 8" id="KW-1133">Transmembrane helix</keyword>
<dbReference type="AlphaFoldDB" id="A0A7V9Z1V7"/>
<evidence type="ECO:0000256" key="3">
    <source>
        <dbReference type="ARBA" id="ARBA00022448"/>
    </source>
</evidence>
<feature type="transmembrane region" description="Helical" evidence="8">
    <location>
        <begin position="6"/>
        <end position="22"/>
    </location>
</feature>
<keyword evidence="7 8" id="KW-0472">Membrane</keyword>
<dbReference type="RefSeq" id="WP_181538325.1">
    <property type="nucleotide sequence ID" value="NZ_JACDUU010000007.1"/>
</dbReference>
<name>A0A7V9Z1V7_9BACL</name>
<dbReference type="GO" id="GO:0005886">
    <property type="term" value="C:plasma membrane"/>
    <property type="evidence" value="ECO:0007669"/>
    <property type="project" value="UniProtKB-SubCell"/>
</dbReference>
<evidence type="ECO:0008006" key="11">
    <source>
        <dbReference type="Google" id="ProtNLM"/>
    </source>
</evidence>
<feature type="transmembrane region" description="Helical" evidence="8">
    <location>
        <begin position="55"/>
        <end position="75"/>
    </location>
</feature>
<accession>A0A7V9Z1V7</accession>
<comment type="caution">
    <text evidence="9">The sequence shown here is derived from an EMBL/GenBank/DDBJ whole genome shotgun (WGS) entry which is preliminary data.</text>
</comment>
<evidence type="ECO:0000313" key="10">
    <source>
        <dbReference type="Proteomes" id="UP000580891"/>
    </source>
</evidence>
<keyword evidence="5 8" id="KW-0812">Transmembrane</keyword>
<feature type="transmembrane region" description="Helical" evidence="8">
    <location>
        <begin position="87"/>
        <end position="109"/>
    </location>
</feature>
<keyword evidence="3" id="KW-0813">Transport</keyword>
<evidence type="ECO:0000256" key="5">
    <source>
        <dbReference type="ARBA" id="ARBA00022692"/>
    </source>
</evidence>
<dbReference type="InterPro" id="IPR003211">
    <property type="entry name" value="AmiSUreI_transpt"/>
</dbReference>
<sequence length="210" mass="23652">MGDVGLLLSGATLFLNSLMLFGKANEKSVGVFNLFIGALQVIIPFYLIVVSDQNHWTIFNLACIFLFGFTYLYVGVTTLKGLEGNGLGWYSLWVSIIAIVYAVVSVIHFHDMINALTWVMWAYLWFLFFLSMALNKKMDAYIGKVAFVQSWVTLTIPALLSLTGVWKIDFVAQVWFYVLILSIVYFCISAIRLKVSLNSRGKNTDVQVNS</sequence>
<dbReference type="Proteomes" id="UP000580891">
    <property type="component" value="Unassembled WGS sequence"/>
</dbReference>
<evidence type="ECO:0000256" key="7">
    <source>
        <dbReference type="ARBA" id="ARBA00023136"/>
    </source>
</evidence>
<proteinExistence type="inferred from homology"/>
<evidence type="ECO:0000256" key="1">
    <source>
        <dbReference type="ARBA" id="ARBA00004651"/>
    </source>
</evidence>
<feature type="transmembrane region" description="Helical" evidence="8">
    <location>
        <begin position="174"/>
        <end position="193"/>
    </location>
</feature>
<feature type="transmembrane region" description="Helical" evidence="8">
    <location>
        <begin position="115"/>
        <end position="134"/>
    </location>
</feature>
<comment type="similarity">
    <text evidence="2">Belongs to the AmiS/UreI family.</text>
</comment>
<evidence type="ECO:0000256" key="2">
    <source>
        <dbReference type="ARBA" id="ARBA00010068"/>
    </source>
</evidence>
<organism evidence="9 10">
    <name type="scientific">[Anoxybacillus] calidus</name>
    <dbReference type="NCBI Taxonomy" id="575178"/>
    <lineage>
        <taxon>Bacteria</taxon>
        <taxon>Bacillati</taxon>
        <taxon>Bacillota</taxon>
        <taxon>Bacilli</taxon>
        <taxon>Bacillales</taxon>
        <taxon>Anoxybacillaceae</taxon>
        <taxon>Paranoxybacillus</taxon>
    </lineage>
</organism>
<keyword evidence="4" id="KW-1003">Cell membrane</keyword>
<gene>
    <name evidence="9" type="ORF">HNQ85_002878</name>
</gene>
<dbReference type="Pfam" id="PF02293">
    <property type="entry name" value="AmiS_UreI"/>
    <property type="match status" value="1"/>
</dbReference>
<comment type="subcellular location">
    <subcellularLocation>
        <location evidence="1">Cell membrane</location>
        <topology evidence="1">Multi-pass membrane protein</topology>
    </subcellularLocation>
</comment>
<evidence type="ECO:0000256" key="4">
    <source>
        <dbReference type="ARBA" id="ARBA00022475"/>
    </source>
</evidence>
<dbReference type="Gene3D" id="1.25.40.600">
    <property type="match status" value="1"/>
</dbReference>
<evidence type="ECO:0000256" key="8">
    <source>
        <dbReference type="SAM" id="Phobius"/>
    </source>
</evidence>
<dbReference type="EMBL" id="JACDUU010000007">
    <property type="protein sequence ID" value="MBA2872567.1"/>
    <property type="molecule type" value="Genomic_DNA"/>
</dbReference>
<feature type="transmembrane region" description="Helical" evidence="8">
    <location>
        <begin position="146"/>
        <end position="168"/>
    </location>
</feature>
<evidence type="ECO:0000313" key="9">
    <source>
        <dbReference type="EMBL" id="MBA2872567.1"/>
    </source>
</evidence>
<protein>
    <recommendedName>
        <fullName evidence="11">Acetamide transporter</fullName>
    </recommendedName>
</protein>
<feature type="transmembrane region" description="Helical" evidence="8">
    <location>
        <begin position="29"/>
        <end position="49"/>
    </location>
</feature>
<keyword evidence="10" id="KW-1185">Reference proteome</keyword>
<dbReference type="CDD" id="cd13429">
    <property type="entry name" value="UreI_AmiS_like_2"/>
    <property type="match status" value="1"/>
</dbReference>
<reference evidence="9 10" key="1">
    <citation type="submission" date="2020-07" db="EMBL/GenBank/DDBJ databases">
        <title>Genomic Encyclopedia of Type Strains, Phase IV (KMG-IV): sequencing the most valuable type-strain genomes for metagenomic binning, comparative biology and taxonomic classification.</title>
        <authorList>
            <person name="Goeker M."/>
        </authorList>
    </citation>
    <scope>NUCLEOTIDE SEQUENCE [LARGE SCALE GENOMIC DNA]</scope>
    <source>
        <strain evidence="9 10">DSM 25220</strain>
    </source>
</reference>
<evidence type="ECO:0000256" key="6">
    <source>
        <dbReference type="ARBA" id="ARBA00022989"/>
    </source>
</evidence>